<dbReference type="EMBL" id="BLLF01007641">
    <property type="protein sequence ID" value="GFH33042.1"/>
    <property type="molecule type" value="Genomic_DNA"/>
</dbReference>
<evidence type="ECO:0000313" key="1">
    <source>
        <dbReference type="EMBL" id="GFH33042.1"/>
    </source>
</evidence>
<reference evidence="1 2" key="1">
    <citation type="submission" date="2020-02" db="EMBL/GenBank/DDBJ databases">
        <title>Draft genome sequence of Haematococcus lacustris strain NIES-144.</title>
        <authorList>
            <person name="Morimoto D."/>
            <person name="Nakagawa S."/>
            <person name="Yoshida T."/>
            <person name="Sawayama S."/>
        </authorList>
    </citation>
    <scope>NUCLEOTIDE SEQUENCE [LARGE SCALE GENOMIC DNA]</scope>
    <source>
        <strain evidence="1 2">NIES-144</strain>
    </source>
</reference>
<sequence length="119" mass="12674">TGLSHTEVALRSLWALIFSREPAVREAVVDALYNMHLKEPPGQRPDYAARAHELVRLVSDITLGEAAALEEVLRVLCGGGQGPLGAQGQAGGSSGAAGEAMAVEREWRLHPDIVLNILK</sequence>
<protein>
    <submittedName>
        <fullName evidence="1">Uncharacterized protein</fullName>
    </submittedName>
</protein>
<name>A0A6A0AJU3_HAELA</name>
<gene>
    <name evidence="1" type="ORF">HaLaN_32353</name>
</gene>
<organism evidence="1 2">
    <name type="scientific">Haematococcus lacustris</name>
    <name type="common">Green alga</name>
    <name type="synonym">Haematococcus pluvialis</name>
    <dbReference type="NCBI Taxonomy" id="44745"/>
    <lineage>
        <taxon>Eukaryota</taxon>
        <taxon>Viridiplantae</taxon>
        <taxon>Chlorophyta</taxon>
        <taxon>core chlorophytes</taxon>
        <taxon>Chlorophyceae</taxon>
        <taxon>CS clade</taxon>
        <taxon>Chlamydomonadales</taxon>
        <taxon>Haematococcaceae</taxon>
        <taxon>Haematococcus</taxon>
    </lineage>
</organism>
<feature type="non-terminal residue" evidence="1">
    <location>
        <position position="1"/>
    </location>
</feature>
<evidence type="ECO:0000313" key="2">
    <source>
        <dbReference type="Proteomes" id="UP000485058"/>
    </source>
</evidence>
<keyword evidence="2" id="KW-1185">Reference proteome</keyword>
<accession>A0A6A0AJU3</accession>
<proteinExistence type="predicted"/>
<dbReference type="AlphaFoldDB" id="A0A6A0AJU3"/>
<comment type="caution">
    <text evidence="1">The sequence shown here is derived from an EMBL/GenBank/DDBJ whole genome shotgun (WGS) entry which is preliminary data.</text>
</comment>
<dbReference type="Proteomes" id="UP000485058">
    <property type="component" value="Unassembled WGS sequence"/>
</dbReference>